<dbReference type="EMBL" id="JAMZNK010000004">
    <property type="protein sequence ID" value="MDA6068663.1"/>
    <property type="molecule type" value="Genomic_DNA"/>
</dbReference>
<protein>
    <submittedName>
        <fullName evidence="1">DUF4406 domain-containing protein</fullName>
    </submittedName>
</protein>
<dbReference type="Proteomes" id="UP001212170">
    <property type="component" value="Unassembled WGS sequence"/>
</dbReference>
<accession>A0ABT4W7Z5</accession>
<dbReference type="Pfam" id="PF14359">
    <property type="entry name" value="DUF4406"/>
    <property type="match status" value="1"/>
</dbReference>
<dbReference type="SUPFAM" id="SSF52309">
    <property type="entry name" value="N-(deoxy)ribosyltransferase-like"/>
    <property type="match status" value="1"/>
</dbReference>
<evidence type="ECO:0000313" key="2">
    <source>
        <dbReference type="Proteomes" id="UP001212170"/>
    </source>
</evidence>
<gene>
    <name evidence="1" type="ORF">NJT12_03430</name>
</gene>
<sequence length="103" mass="11677">MINQTIYIAGKVTGELPEPTAEKFKNMQIELEEKGFDVVNPIEVVDNSNENWYTAIGICLDALESCDAIFMLPCYLDSKGSKIHLKKAKEMGIQVYYKLEEII</sequence>
<keyword evidence="2" id="KW-1185">Reference proteome</keyword>
<reference evidence="1 2" key="1">
    <citation type="journal article" date="2023" name="Chemosphere">
        <title>Whole genome analysis of Flavobacterium aziz-sancarii sp. nov., isolated from Ardley Island (Antarctica), revealed a rich resistome and bioremediation potential.</title>
        <authorList>
            <person name="Otur C."/>
            <person name="Okay S."/>
            <person name="Kurt-Kizildogan A."/>
        </authorList>
    </citation>
    <scope>NUCLEOTIDE SEQUENCE [LARGE SCALE GENOMIC DNA]</scope>
    <source>
        <strain evidence="1 2">AC</strain>
    </source>
</reference>
<proteinExistence type="predicted"/>
<dbReference type="Gene3D" id="3.40.50.450">
    <property type="match status" value="1"/>
</dbReference>
<dbReference type="InterPro" id="IPR025518">
    <property type="entry name" value="DUF4406"/>
</dbReference>
<name>A0ABT4W7Z5_9FLAO</name>
<evidence type="ECO:0000313" key="1">
    <source>
        <dbReference type="EMBL" id="MDA6068663.1"/>
    </source>
</evidence>
<organism evidence="1 2">
    <name type="scientific">Flavobacterium azizsancarii</name>
    <dbReference type="NCBI Taxonomy" id="2961580"/>
    <lineage>
        <taxon>Bacteria</taxon>
        <taxon>Pseudomonadati</taxon>
        <taxon>Bacteroidota</taxon>
        <taxon>Flavobacteriia</taxon>
        <taxon>Flavobacteriales</taxon>
        <taxon>Flavobacteriaceae</taxon>
        <taxon>Flavobacterium</taxon>
    </lineage>
</organism>
<dbReference type="RefSeq" id="WP_271334531.1">
    <property type="nucleotide sequence ID" value="NZ_JAMZNK010000004.1"/>
</dbReference>
<comment type="caution">
    <text evidence="1">The sequence shown here is derived from an EMBL/GenBank/DDBJ whole genome shotgun (WGS) entry which is preliminary data.</text>
</comment>